<name>A0A6N1VCV9_9HYPH</name>
<dbReference type="PROSITE" id="PS00974">
    <property type="entry name" value="MANNITOL_DHGENASE"/>
    <property type="match status" value="1"/>
</dbReference>
<evidence type="ECO:0000256" key="2">
    <source>
        <dbReference type="ARBA" id="ARBA00023027"/>
    </source>
</evidence>
<dbReference type="GO" id="GO:0019594">
    <property type="term" value="P:mannitol metabolic process"/>
    <property type="evidence" value="ECO:0007669"/>
    <property type="project" value="InterPro"/>
</dbReference>
<dbReference type="EMBL" id="CP054836">
    <property type="protein sequence ID" value="QKV18548.1"/>
    <property type="molecule type" value="Genomic_DNA"/>
</dbReference>
<dbReference type="Gene3D" id="3.40.50.720">
    <property type="entry name" value="NAD(P)-binding Rossmann-like Domain"/>
    <property type="match status" value="1"/>
</dbReference>
<dbReference type="PRINTS" id="PR00084">
    <property type="entry name" value="MTLDHDRGNASE"/>
</dbReference>
<dbReference type="InterPro" id="IPR008927">
    <property type="entry name" value="6-PGluconate_DH-like_C_sf"/>
</dbReference>
<organism evidence="6 7">
    <name type="scientific">Oricola thermophila</name>
    <dbReference type="NCBI Taxonomy" id="2742145"/>
    <lineage>
        <taxon>Bacteria</taxon>
        <taxon>Pseudomonadati</taxon>
        <taxon>Pseudomonadota</taxon>
        <taxon>Alphaproteobacteria</taxon>
        <taxon>Hyphomicrobiales</taxon>
        <taxon>Ahrensiaceae</taxon>
        <taxon>Oricola</taxon>
    </lineage>
</organism>
<feature type="region of interest" description="Disordered" evidence="3">
    <location>
        <begin position="1"/>
        <end position="22"/>
    </location>
</feature>
<feature type="domain" description="Mannitol dehydrogenase N-terminal" evidence="4">
    <location>
        <begin position="23"/>
        <end position="269"/>
    </location>
</feature>
<gene>
    <name evidence="6" type="ORF">HTY61_08830</name>
</gene>
<evidence type="ECO:0000313" key="7">
    <source>
        <dbReference type="Proteomes" id="UP000509367"/>
    </source>
</evidence>
<dbReference type="InterPro" id="IPR050988">
    <property type="entry name" value="Mannitol_DH/Oxidoreductase"/>
</dbReference>
<dbReference type="AlphaFoldDB" id="A0A6N1VCV9"/>
<evidence type="ECO:0000256" key="3">
    <source>
        <dbReference type="SAM" id="MobiDB-lite"/>
    </source>
</evidence>
<feature type="domain" description="Mannitol dehydrogenase C-terminal" evidence="5">
    <location>
        <begin position="278"/>
        <end position="470"/>
    </location>
</feature>
<keyword evidence="7" id="KW-1185">Reference proteome</keyword>
<dbReference type="GO" id="GO:0016616">
    <property type="term" value="F:oxidoreductase activity, acting on the CH-OH group of donors, NAD or NADP as acceptor"/>
    <property type="evidence" value="ECO:0007669"/>
    <property type="project" value="TreeGrafter"/>
</dbReference>
<dbReference type="SUPFAM" id="SSF48179">
    <property type="entry name" value="6-phosphogluconate dehydrogenase C-terminal domain-like"/>
    <property type="match status" value="1"/>
</dbReference>
<evidence type="ECO:0000259" key="4">
    <source>
        <dbReference type="Pfam" id="PF01232"/>
    </source>
</evidence>
<dbReference type="PANTHER" id="PTHR43362">
    <property type="entry name" value="MANNITOL DEHYDROGENASE DSF1-RELATED"/>
    <property type="match status" value="1"/>
</dbReference>
<dbReference type="SUPFAM" id="SSF51735">
    <property type="entry name" value="NAD(P)-binding Rossmann-fold domains"/>
    <property type="match status" value="1"/>
</dbReference>
<sequence length="484" mass="52331">MSTEAGLPDKPRLKRSGRAPRTGILHLGPGAFFRAFNAVYTDEAMATAGGDWGITAVSLRSPTVRDQLAPQDCVYTSVARSPDGDRPKIVGAINRVLVAPEAQEAVIAAMADPAVRIVSMTITEKGYCHEPATGRLNADHPDITHDLAHPATPRSAAGFIVAALKRRRANGSPPFTVLSCDNLPSNGRLAQSVVLEFAERVDPKLADWISAQVPFPATMVDRITPATTEGDITRLAEEAGYCDRACVVHEPFRQWVIEDRFAAGRPAWEEAGAQFVDDVEAHELMKLRCLNGTHSALAYLGYLAGFETIADTVADGDFSRYCENLWTAEIVPTIPTPQGENLHVYCATLMQRYRNPAIQHRTWQIAMDGSQKLPQRILGTIRDNLEADRVPTGLCLAVAGWMRYVGGVDENGSSIDVQDPLADRLRAASDSATDPEGKVAALLAIEEVFDPALAADPHFREAVVRAYSALAERGSAASVREAAK</sequence>
<dbReference type="Proteomes" id="UP000509367">
    <property type="component" value="Chromosome"/>
</dbReference>
<dbReference type="Pfam" id="PF08125">
    <property type="entry name" value="Mannitol_dh_C"/>
    <property type="match status" value="1"/>
</dbReference>
<dbReference type="InterPro" id="IPR023027">
    <property type="entry name" value="Mannitol_DH_CS"/>
</dbReference>
<dbReference type="InterPro" id="IPR013118">
    <property type="entry name" value="Mannitol_DH_C"/>
</dbReference>
<dbReference type="RefSeq" id="WP_175276441.1">
    <property type="nucleotide sequence ID" value="NZ_CP054836.1"/>
</dbReference>
<keyword evidence="2" id="KW-0520">NAD</keyword>
<dbReference type="Gene3D" id="1.10.1040.10">
    <property type="entry name" value="N-(1-d-carboxylethyl)-l-norvaline Dehydrogenase, domain 2"/>
    <property type="match status" value="1"/>
</dbReference>
<dbReference type="InterPro" id="IPR013328">
    <property type="entry name" value="6PGD_dom2"/>
</dbReference>
<protein>
    <submittedName>
        <fullName evidence="6">Mannitol dehydrogenase family protein</fullName>
    </submittedName>
</protein>
<keyword evidence="1" id="KW-0560">Oxidoreductase</keyword>
<dbReference type="InterPro" id="IPR036291">
    <property type="entry name" value="NAD(P)-bd_dom_sf"/>
</dbReference>
<reference evidence="6 7" key="1">
    <citation type="submission" date="2020-06" db="EMBL/GenBank/DDBJ databases">
        <title>Oricola thermophila sp. nov. isolated from a tidal sediments.</title>
        <authorList>
            <person name="Kwon K.K."/>
            <person name="Yang S.-H."/>
            <person name="Park M.-J."/>
        </authorList>
    </citation>
    <scope>NUCLEOTIDE SEQUENCE [LARGE SCALE GENOMIC DNA]</scope>
    <source>
        <strain evidence="6 7">MEBiC13590</strain>
    </source>
</reference>
<dbReference type="InterPro" id="IPR013131">
    <property type="entry name" value="Mannitol_DH_N"/>
</dbReference>
<dbReference type="PANTHER" id="PTHR43362:SF1">
    <property type="entry name" value="MANNITOL DEHYDROGENASE 2-RELATED"/>
    <property type="match status" value="1"/>
</dbReference>
<proteinExistence type="predicted"/>
<dbReference type="Pfam" id="PF01232">
    <property type="entry name" value="Mannitol_dh"/>
    <property type="match status" value="1"/>
</dbReference>
<evidence type="ECO:0000256" key="1">
    <source>
        <dbReference type="ARBA" id="ARBA00023002"/>
    </source>
</evidence>
<evidence type="ECO:0000259" key="5">
    <source>
        <dbReference type="Pfam" id="PF08125"/>
    </source>
</evidence>
<dbReference type="InterPro" id="IPR000669">
    <property type="entry name" value="Mannitol_DH"/>
</dbReference>
<evidence type="ECO:0000313" key="6">
    <source>
        <dbReference type="EMBL" id="QKV18548.1"/>
    </source>
</evidence>
<dbReference type="KEGG" id="orm:HTY61_08830"/>
<accession>A0A6N1VCV9</accession>